<gene>
    <name evidence="2" type="ORF">Athai_58320</name>
</gene>
<feature type="transmembrane region" description="Helical" evidence="1">
    <location>
        <begin position="24"/>
        <end position="45"/>
    </location>
</feature>
<organism evidence="2 3">
    <name type="scientific">Actinocatenispora thailandica</name>
    <dbReference type="NCBI Taxonomy" id="227318"/>
    <lineage>
        <taxon>Bacteria</taxon>
        <taxon>Bacillati</taxon>
        <taxon>Actinomycetota</taxon>
        <taxon>Actinomycetes</taxon>
        <taxon>Micromonosporales</taxon>
        <taxon>Micromonosporaceae</taxon>
        <taxon>Actinocatenispora</taxon>
    </lineage>
</organism>
<proteinExistence type="predicted"/>
<dbReference type="KEGG" id="atl:Athai_58320"/>
<evidence type="ECO:0000313" key="2">
    <source>
        <dbReference type="EMBL" id="BCJ38329.1"/>
    </source>
</evidence>
<dbReference type="EMBL" id="AP023355">
    <property type="protein sequence ID" value="BCJ38329.1"/>
    <property type="molecule type" value="Genomic_DNA"/>
</dbReference>
<sequence length="55" mass="6151">MSDVPLLAGTKGDEVVRELLFDQLVKVGIVFVGLLLLAVGMALIWRRATRRDRSR</sequence>
<keyword evidence="1" id="KW-0472">Membrane</keyword>
<dbReference type="AlphaFoldDB" id="A0A7R7I0B1"/>
<evidence type="ECO:0000256" key="1">
    <source>
        <dbReference type="SAM" id="Phobius"/>
    </source>
</evidence>
<protein>
    <submittedName>
        <fullName evidence="2">Uncharacterized protein</fullName>
    </submittedName>
</protein>
<accession>A0A7R7I0B1</accession>
<dbReference type="RefSeq" id="WP_203964384.1">
    <property type="nucleotide sequence ID" value="NZ_AP023355.1"/>
</dbReference>
<name>A0A7R7I0B1_9ACTN</name>
<keyword evidence="1" id="KW-1133">Transmembrane helix</keyword>
<dbReference type="Proteomes" id="UP000611640">
    <property type="component" value="Chromosome"/>
</dbReference>
<reference evidence="2 3" key="1">
    <citation type="submission" date="2020-08" db="EMBL/GenBank/DDBJ databases">
        <title>Whole genome shotgun sequence of Actinocatenispora thailandica NBRC 105041.</title>
        <authorList>
            <person name="Komaki H."/>
            <person name="Tamura T."/>
        </authorList>
    </citation>
    <scope>NUCLEOTIDE SEQUENCE [LARGE SCALE GENOMIC DNA]</scope>
    <source>
        <strain evidence="2 3">NBRC 105041</strain>
    </source>
</reference>
<keyword evidence="1" id="KW-0812">Transmembrane</keyword>
<evidence type="ECO:0000313" key="3">
    <source>
        <dbReference type="Proteomes" id="UP000611640"/>
    </source>
</evidence>
<keyword evidence="3" id="KW-1185">Reference proteome</keyword>